<dbReference type="STRING" id="5288.A0A5C5FSM5"/>
<comment type="caution">
    <text evidence="2">The sequence shown here is derived from an EMBL/GenBank/DDBJ whole genome shotgun (WGS) entry which is preliminary data.</text>
</comment>
<dbReference type="AlphaFoldDB" id="A0A5C5FSM5"/>
<reference evidence="2 3" key="1">
    <citation type="submission" date="2019-03" db="EMBL/GenBank/DDBJ databases">
        <title>Rhodosporidium diobovatum UCD-FST 08-225 genome sequencing, assembly, and annotation.</title>
        <authorList>
            <person name="Fakankun I.U."/>
            <person name="Fristensky B."/>
            <person name="Levin D.B."/>
        </authorList>
    </citation>
    <scope>NUCLEOTIDE SEQUENCE [LARGE SCALE GENOMIC DNA]</scope>
    <source>
        <strain evidence="2 3">UCD-FST 08-225</strain>
    </source>
</reference>
<dbReference type="Proteomes" id="UP000311382">
    <property type="component" value="Unassembled WGS sequence"/>
</dbReference>
<feature type="compositionally biased region" description="Basic and acidic residues" evidence="1">
    <location>
        <begin position="442"/>
        <end position="456"/>
    </location>
</feature>
<dbReference type="Pfam" id="PF03357">
    <property type="entry name" value="Snf7"/>
    <property type="match status" value="1"/>
</dbReference>
<protein>
    <recommendedName>
        <fullName evidence="4">Snf7-domain-containing protein</fullName>
    </recommendedName>
</protein>
<keyword evidence="3" id="KW-1185">Reference proteome</keyword>
<sequence length="456" mass="49330">MTALPTPHERPSSDALHSHLASIPEYSTPRIQFYYSSLPSRKHSNPTGYSAALAWWRKTLQDLVQRGLLGDDKLSLHVDEPLREQLRWDSVGRPTSLGVIIAELAQTSDLVPRATYLSAPTPQSIGVASLLARPFWWGLSKVWGSGDGVDLGEGADDKEWARRKGDYVVPDLVEKAASTLLPLLPSLHPTALSRLYTLRTFRDKLGGLSLPGVTLSEGDCAVIKFAAPHSTPSAPLSITDSDRSSLTLSSSLASLTHSIDSLTALIASEKAAASQLLADKKPLALVKARLANRKRAERLLEERVGQRAKVEEVVWAIERAKGDEETLSALSLGATTLRSVLSSPTLQLSNISATTSALDDALISASEVSDAVDAIGAGQLGAEGEDEVEAELRGLQEEEERKERTEEDRRERERVREVEQKLGKARVPVEGKQDGKVPGGKDQAETGEVRKEALPA</sequence>
<dbReference type="InterPro" id="IPR005024">
    <property type="entry name" value="Snf7_fam"/>
</dbReference>
<feature type="compositionally biased region" description="Basic and acidic residues" evidence="1">
    <location>
        <begin position="390"/>
        <end position="435"/>
    </location>
</feature>
<dbReference type="EMBL" id="SOZI01000082">
    <property type="protein sequence ID" value="TNY19888.1"/>
    <property type="molecule type" value="Genomic_DNA"/>
</dbReference>
<evidence type="ECO:0000256" key="1">
    <source>
        <dbReference type="SAM" id="MobiDB-lite"/>
    </source>
</evidence>
<organism evidence="2 3">
    <name type="scientific">Rhodotorula diobovata</name>
    <dbReference type="NCBI Taxonomy" id="5288"/>
    <lineage>
        <taxon>Eukaryota</taxon>
        <taxon>Fungi</taxon>
        <taxon>Dikarya</taxon>
        <taxon>Basidiomycota</taxon>
        <taxon>Pucciniomycotina</taxon>
        <taxon>Microbotryomycetes</taxon>
        <taxon>Sporidiobolales</taxon>
        <taxon>Sporidiobolaceae</taxon>
        <taxon>Rhodotorula</taxon>
    </lineage>
</organism>
<evidence type="ECO:0008006" key="4">
    <source>
        <dbReference type="Google" id="ProtNLM"/>
    </source>
</evidence>
<evidence type="ECO:0000313" key="2">
    <source>
        <dbReference type="EMBL" id="TNY19888.1"/>
    </source>
</evidence>
<dbReference type="GO" id="GO:0007034">
    <property type="term" value="P:vacuolar transport"/>
    <property type="evidence" value="ECO:0007669"/>
    <property type="project" value="InterPro"/>
</dbReference>
<dbReference type="OrthoDB" id="10250120at2759"/>
<name>A0A5C5FSM5_9BASI</name>
<proteinExistence type="predicted"/>
<gene>
    <name evidence="2" type="ORF">DMC30DRAFT_353251</name>
</gene>
<accession>A0A5C5FSM5</accession>
<evidence type="ECO:0000313" key="3">
    <source>
        <dbReference type="Proteomes" id="UP000311382"/>
    </source>
</evidence>
<feature type="region of interest" description="Disordered" evidence="1">
    <location>
        <begin position="378"/>
        <end position="456"/>
    </location>
</feature>